<dbReference type="RefSeq" id="WP_147930203.1">
    <property type="nucleotide sequence ID" value="NZ_VOXD01000009.1"/>
</dbReference>
<keyword evidence="1" id="KW-0732">Signal</keyword>
<name>A0A5C7FX92_9BACT</name>
<evidence type="ECO:0000313" key="2">
    <source>
        <dbReference type="EMBL" id="TXF90164.1"/>
    </source>
</evidence>
<evidence type="ECO:0000256" key="1">
    <source>
        <dbReference type="SAM" id="SignalP"/>
    </source>
</evidence>
<accession>A0A5C7FX92</accession>
<protein>
    <submittedName>
        <fullName evidence="2">Uncharacterized protein</fullName>
    </submittedName>
</protein>
<dbReference type="AlphaFoldDB" id="A0A5C7FX92"/>
<dbReference type="EMBL" id="VOXD01000009">
    <property type="protein sequence ID" value="TXF90164.1"/>
    <property type="molecule type" value="Genomic_DNA"/>
</dbReference>
<dbReference type="Proteomes" id="UP000321907">
    <property type="component" value="Unassembled WGS sequence"/>
</dbReference>
<organism evidence="2 3">
    <name type="scientific">Neolewinella aurantiaca</name>
    <dbReference type="NCBI Taxonomy" id="2602767"/>
    <lineage>
        <taxon>Bacteria</taxon>
        <taxon>Pseudomonadati</taxon>
        <taxon>Bacteroidota</taxon>
        <taxon>Saprospiria</taxon>
        <taxon>Saprospirales</taxon>
        <taxon>Lewinellaceae</taxon>
        <taxon>Neolewinella</taxon>
    </lineage>
</organism>
<sequence length="284" mass="31956">MKLIIIATFFILSYLVNPTVPTPFTGTYESTSKENSIFNPYVSYALGDGVISFNQVVDLNRTTWQGLYTVQDSLIEVLVFRTLRQSLNAGFTSRYVRQHERVLTIGMNDGRYLFEDTLKSRPVQIGGPESVLKLFVPEPVQFEVTADTAKHNRFPVINCLGYCGVGSNGFFASQRSWKSTQDAENRILGKLAKELNKAFAPVSSERSTNCRNPHLSALIPTKNSIPFKKRKVMIIDNSTSLNTERVKAVLHEFYLKQSLTDARLQEYLLVELTVVDGEICLVSP</sequence>
<keyword evidence="3" id="KW-1185">Reference proteome</keyword>
<proteinExistence type="predicted"/>
<feature type="chain" id="PRO_5022845755" evidence="1">
    <location>
        <begin position="19"/>
        <end position="284"/>
    </location>
</feature>
<reference evidence="2 3" key="1">
    <citation type="submission" date="2019-08" db="EMBL/GenBank/DDBJ databases">
        <title>Lewinella sp. strain SSH13 Genome sequencing and assembly.</title>
        <authorList>
            <person name="Kim I."/>
        </authorList>
    </citation>
    <scope>NUCLEOTIDE SEQUENCE [LARGE SCALE GENOMIC DNA]</scope>
    <source>
        <strain evidence="2 3">SSH13</strain>
    </source>
</reference>
<evidence type="ECO:0000313" key="3">
    <source>
        <dbReference type="Proteomes" id="UP000321907"/>
    </source>
</evidence>
<feature type="signal peptide" evidence="1">
    <location>
        <begin position="1"/>
        <end position="18"/>
    </location>
</feature>
<comment type="caution">
    <text evidence="2">The sequence shown here is derived from an EMBL/GenBank/DDBJ whole genome shotgun (WGS) entry which is preliminary data.</text>
</comment>
<gene>
    <name evidence="2" type="ORF">FUA23_07975</name>
</gene>